<accession>A0A2K1P6L0</accession>
<keyword evidence="2" id="KW-1185">Reference proteome</keyword>
<dbReference type="InterPro" id="IPR032585">
    <property type="entry name" value="DUF4912"/>
</dbReference>
<dbReference type="AlphaFoldDB" id="A0A2K1P6L0"/>
<protein>
    <recommendedName>
        <fullName evidence="3">Rho termination factor N-terminal domain-containing protein</fullName>
    </recommendedName>
</protein>
<sequence>MEVKELDKRLLDTFKVDEPTIQELRNIAKNLGIKLKRNMNKKEILKAVRKEIKRIEESSNQRVEKVSDYTKLAKNLQNQQKLPKSNESKELPQKYEREKLKLMPVNPNWVYVYWNFSEKSRKKLKKLTKNSNIAIRIIKKSTENLGAEKKVIETDLKLDQNGNTYFHLPQDNSTYIAFLGVKDKKGEFTPFIESNEITTPSSSMKSSDKEEWFLIEDGKIIKEDKKEEPGLWNIEKHSVSSETIFTNKRKFSDTNFGSD</sequence>
<organism evidence="1 2">
    <name type="scientific">Petrotoga mexicana DSM 14811</name>
    <dbReference type="NCBI Taxonomy" id="1122954"/>
    <lineage>
        <taxon>Bacteria</taxon>
        <taxon>Thermotogati</taxon>
        <taxon>Thermotogota</taxon>
        <taxon>Thermotogae</taxon>
        <taxon>Petrotogales</taxon>
        <taxon>Petrotogaceae</taxon>
        <taxon>Petrotoga</taxon>
    </lineage>
</organism>
<dbReference type="Proteomes" id="UP000236604">
    <property type="component" value="Unassembled WGS sequence"/>
</dbReference>
<evidence type="ECO:0000313" key="1">
    <source>
        <dbReference type="EMBL" id="PNR98435.1"/>
    </source>
</evidence>
<evidence type="ECO:0008006" key="3">
    <source>
        <dbReference type="Google" id="ProtNLM"/>
    </source>
</evidence>
<proteinExistence type="predicted"/>
<comment type="caution">
    <text evidence="1">The sequence shown here is derived from an EMBL/GenBank/DDBJ whole genome shotgun (WGS) entry which is preliminary data.</text>
</comment>
<dbReference type="Pfam" id="PF16258">
    <property type="entry name" value="DUF4912"/>
    <property type="match status" value="1"/>
</dbReference>
<dbReference type="EMBL" id="AZRN01000034">
    <property type="protein sequence ID" value="PNR98435.1"/>
    <property type="molecule type" value="Genomic_DNA"/>
</dbReference>
<evidence type="ECO:0000313" key="2">
    <source>
        <dbReference type="Proteomes" id="UP000236604"/>
    </source>
</evidence>
<gene>
    <name evidence="1" type="ORF">X927_09455</name>
</gene>
<reference evidence="1 2" key="1">
    <citation type="submission" date="2013-12" db="EMBL/GenBank/DDBJ databases">
        <title>Comparative genomics of Petrotoga isolates.</title>
        <authorList>
            <person name="Nesbo C.L."/>
            <person name="Charchuk R."/>
            <person name="Chow K."/>
        </authorList>
    </citation>
    <scope>NUCLEOTIDE SEQUENCE [LARGE SCALE GENOMIC DNA]</scope>
    <source>
        <strain evidence="1 2">DSM 14811</strain>
    </source>
</reference>
<name>A0A2K1P6L0_9BACT</name>
<dbReference type="RefSeq" id="WP_103077753.1">
    <property type="nucleotide sequence ID" value="NZ_AZRN01000034.1"/>
</dbReference>